<dbReference type="Proteomes" id="UP000267430">
    <property type="component" value="Unassembled WGS sequence"/>
</dbReference>
<dbReference type="PANTHER" id="PTHR43498">
    <property type="entry name" value="FERREDOXIN:COB-COM HETERODISULFIDE REDUCTASE SUBUNIT A"/>
    <property type="match status" value="1"/>
</dbReference>
<dbReference type="GO" id="GO:0016491">
    <property type="term" value="F:oxidoreductase activity"/>
    <property type="evidence" value="ECO:0007669"/>
    <property type="project" value="UniProtKB-KW"/>
</dbReference>
<evidence type="ECO:0000256" key="4">
    <source>
        <dbReference type="ARBA" id="ARBA00023004"/>
    </source>
</evidence>
<dbReference type="Pfam" id="PF12831">
    <property type="entry name" value="FAD_oxidored"/>
    <property type="match status" value="1"/>
</dbReference>
<gene>
    <name evidence="6" type="ORF">ELQ35_01170</name>
</gene>
<proteinExistence type="predicted"/>
<dbReference type="GO" id="GO:0046872">
    <property type="term" value="F:metal ion binding"/>
    <property type="evidence" value="ECO:0007669"/>
    <property type="project" value="UniProtKB-KW"/>
</dbReference>
<dbReference type="OrthoDB" id="9777740at2"/>
<evidence type="ECO:0000256" key="5">
    <source>
        <dbReference type="ARBA" id="ARBA00023014"/>
    </source>
</evidence>
<dbReference type="GO" id="GO:0051539">
    <property type="term" value="F:4 iron, 4 sulfur cluster binding"/>
    <property type="evidence" value="ECO:0007669"/>
    <property type="project" value="UniProtKB-KW"/>
</dbReference>
<keyword evidence="7" id="KW-1185">Reference proteome</keyword>
<evidence type="ECO:0000313" key="6">
    <source>
        <dbReference type="EMBL" id="RUQ32728.1"/>
    </source>
</evidence>
<keyword evidence="4" id="KW-0408">Iron</keyword>
<reference evidence="6 7" key="1">
    <citation type="submission" date="2018-12" db="EMBL/GenBank/DDBJ databases">
        <title>Bacillus chawlae sp. nov., Bacillus glennii sp. nov., and Bacillus saganii sp. nov. Isolated from the Vehicle Assembly Building at Kennedy Space Center where the Viking Spacecraft were Assembled.</title>
        <authorList>
            <person name="Seuylemezian A."/>
            <person name="Vaishampayan P."/>
        </authorList>
    </citation>
    <scope>NUCLEOTIDE SEQUENCE [LARGE SCALE GENOMIC DNA]</scope>
    <source>
        <strain evidence="6 7">L5</strain>
    </source>
</reference>
<evidence type="ECO:0000256" key="1">
    <source>
        <dbReference type="ARBA" id="ARBA00022485"/>
    </source>
</evidence>
<comment type="caution">
    <text evidence="6">The sequence shown here is derived from an EMBL/GenBank/DDBJ whole genome shotgun (WGS) entry which is preliminary data.</text>
</comment>
<keyword evidence="3" id="KW-0560">Oxidoreductase</keyword>
<dbReference type="SUPFAM" id="SSF51905">
    <property type="entry name" value="FAD/NAD(P)-binding domain"/>
    <property type="match status" value="1"/>
</dbReference>
<dbReference type="InterPro" id="IPR036188">
    <property type="entry name" value="FAD/NAD-bd_sf"/>
</dbReference>
<dbReference type="PANTHER" id="PTHR43498:SF1">
    <property type="entry name" value="COB--COM HETERODISULFIDE REDUCTASE IRON-SULFUR SUBUNIT A"/>
    <property type="match status" value="1"/>
</dbReference>
<dbReference type="EMBL" id="RYZZ01000001">
    <property type="protein sequence ID" value="RUQ32728.1"/>
    <property type="molecule type" value="Genomic_DNA"/>
</dbReference>
<evidence type="ECO:0000256" key="2">
    <source>
        <dbReference type="ARBA" id="ARBA00022723"/>
    </source>
</evidence>
<organism evidence="6 7">
    <name type="scientific">Peribacillus cavernae</name>
    <dbReference type="NCBI Taxonomy" id="1674310"/>
    <lineage>
        <taxon>Bacteria</taxon>
        <taxon>Bacillati</taxon>
        <taxon>Bacillota</taxon>
        <taxon>Bacilli</taxon>
        <taxon>Bacillales</taxon>
        <taxon>Bacillaceae</taxon>
        <taxon>Peribacillus</taxon>
    </lineage>
</organism>
<accession>A0A3S0U2H6</accession>
<protein>
    <submittedName>
        <fullName evidence="6">FAD-dependent oxidoreductase</fullName>
    </submittedName>
</protein>
<keyword evidence="2" id="KW-0479">Metal-binding</keyword>
<dbReference type="Gene3D" id="3.50.50.60">
    <property type="entry name" value="FAD/NAD(P)-binding domain"/>
    <property type="match status" value="1"/>
</dbReference>
<evidence type="ECO:0000256" key="3">
    <source>
        <dbReference type="ARBA" id="ARBA00023002"/>
    </source>
</evidence>
<name>A0A3S0U2H6_9BACI</name>
<keyword evidence="5" id="KW-0411">Iron-sulfur</keyword>
<dbReference type="InterPro" id="IPR039650">
    <property type="entry name" value="HdrA-like"/>
</dbReference>
<dbReference type="AlphaFoldDB" id="A0A3S0U2H6"/>
<evidence type="ECO:0000313" key="7">
    <source>
        <dbReference type="Proteomes" id="UP000267430"/>
    </source>
</evidence>
<sequence>MKEVEMKKINEPSREIPITNETSVLVVGGGAAGLSAAIAARRMGCDVTLIEKYGFLGGTLTSVTLGSFCGIFTVTEDSIKPVVKGFQEEIIERLKMYNGVSEAKRWLKTASVPYDTTSFKRVADELVEEAGVQILYHTLAVSVIKEHNQVKGVIIENKNGRSAIMADVIIDASGDGDIISMAGGEYSVGDNGITQFPSSMFRMVNVNTEKLSSLSREEVTEYFQKAVNDGYPLPRVAGGIHLNPIDHVVHLNVTKVSNEGEVPINPLDTSQLTYAEMEGRKQVFLYERVLQKYVPGFEKARVIDIGPSIGIREARLIKGDYTLTSDDVLSCRKFEDAIACGAWPVEMHDSGNKTRWVWIEPGNFYTIPYQSLIPARLENVLMAGRNISATHEAQASVRVSAICMAMGQAAGIAAYLALSQENQVRHISVEKLQKLLLDNNAFLP</sequence>
<keyword evidence="1" id="KW-0004">4Fe-4S</keyword>